<dbReference type="OrthoDB" id="9781019at2"/>
<evidence type="ECO:0000256" key="5">
    <source>
        <dbReference type="ARBA" id="ARBA00050943"/>
    </source>
</evidence>
<comment type="catalytic activity">
    <reaction evidence="5">
        <text>a fatty acyl-CoA + H2O = a fatty acid + CoA + H(+)</text>
        <dbReference type="Rhea" id="RHEA:16781"/>
        <dbReference type="ChEBI" id="CHEBI:15377"/>
        <dbReference type="ChEBI" id="CHEBI:15378"/>
        <dbReference type="ChEBI" id="CHEBI:28868"/>
        <dbReference type="ChEBI" id="CHEBI:57287"/>
        <dbReference type="ChEBI" id="CHEBI:77636"/>
        <dbReference type="EC" id="3.1.2.20"/>
    </reaction>
    <physiologicalReaction direction="left-to-right" evidence="5">
        <dbReference type="Rhea" id="RHEA:16782"/>
    </physiologicalReaction>
</comment>
<comment type="subunit">
    <text evidence="2">Homotetramer.</text>
</comment>
<dbReference type="Pfam" id="PF02551">
    <property type="entry name" value="Acyl_CoA_thio"/>
    <property type="match status" value="1"/>
</dbReference>
<dbReference type="InterPro" id="IPR029069">
    <property type="entry name" value="HotDog_dom_sf"/>
</dbReference>
<comment type="similarity">
    <text evidence="1">Belongs to the C/M/P thioester hydrolase family.</text>
</comment>
<dbReference type="EMBL" id="VFOQ01000001">
    <property type="protein sequence ID" value="TQL59627.1"/>
    <property type="molecule type" value="Genomic_DNA"/>
</dbReference>
<keyword evidence="11" id="KW-1185">Reference proteome</keyword>
<keyword evidence="4" id="KW-0443">Lipid metabolism</keyword>
<evidence type="ECO:0000256" key="7">
    <source>
        <dbReference type="ARBA" id="ARBA00079653"/>
    </source>
</evidence>
<dbReference type="Gene3D" id="2.40.160.210">
    <property type="entry name" value="Acyl-CoA thioesterase, double hotdog domain"/>
    <property type="match status" value="1"/>
</dbReference>
<dbReference type="SUPFAM" id="SSF54637">
    <property type="entry name" value="Thioesterase/thiol ester dehydrase-isomerase"/>
    <property type="match status" value="2"/>
</dbReference>
<dbReference type="GO" id="GO:0047617">
    <property type="term" value="F:fatty acyl-CoA hydrolase activity"/>
    <property type="evidence" value="ECO:0007669"/>
    <property type="project" value="UniProtKB-EC"/>
</dbReference>
<dbReference type="Proteomes" id="UP000319514">
    <property type="component" value="Unassembled WGS sequence"/>
</dbReference>
<dbReference type="AlphaFoldDB" id="A0A542ZGY3"/>
<feature type="domain" description="Acyl-CoA thioesterase-like N-terminal HotDog" evidence="9">
    <location>
        <begin position="68"/>
        <end position="151"/>
    </location>
</feature>
<gene>
    <name evidence="10" type="ORF">FB474_0989</name>
</gene>
<accession>A0A542ZGY3</accession>
<comment type="caution">
    <text evidence="10">The sequence shown here is derived from an EMBL/GenBank/DDBJ whole genome shotgun (WGS) entry which is preliminary data.</text>
</comment>
<dbReference type="FunFam" id="2.40.160.210:FF:000001">
    <property type="entry name" value="Acyl-CoA thioesterase II"/>
    <property type="match status" value="1"/>
</dbReference>
<dbReference type="GO" id="GO:0009062">
    <property type="term" value="P:fatty acid catabolic process"/>
    <property type="evidence" value="ECO:0007669"/>
    <property type="project" value="TreeGrafter"/>
</dbReference>
<dbReference type="InterPro" id="IPR049449">
    <property type="entry name" value="TesB_ACOT8-like_N"/>
</dbReference>
<dbReference type="InterPro" id="IPR025652">
    <property type="entry name" value="TesB_C"/>
</dbReference>
<evidence type="ECO:0000256" key="4">
    <source>
        <dbReference type="ARBA" id="ARBA00023098"/>
    </source>
</evidence>
<evidence type="ECO:0000256" key="6">
    <source>
        <dbReference type="ARBA" id="ARBA00071120"/>
    </source>
</evidence>
<dbReference type="CDD" id="cd03444">
    <property type="entry name" value="Thioesterase_II_repeat1"/>
    <property type="match status" value="1"/>
</dbReference>
<evidence type="ECO:0000256" key="1">
    <source>
        <dbReference type="ARBA" id="ARBA00006538"/>
    </source>
</evidence>
<evidence type="ECO:0000313" key="10">
    <source>
        <dbReference type="EMBL" id="TQL59627.1"/>
    </source>
</evidence>
<sequence length="337" mass="36524">MAGAGYRLAVTTTLDDGSLADPFEDLLDVLDLQPAGLAHISVDAPDDAESDLGESEADVFVGRSQPQPHGRVFGGQVLAQSIIAAGRTVADIEGAPRHIHSLHGYFLRAGDSSHPIRFAVERLRDGASFSARRVHAIQYGKPILSMITSFQTEADGLDHQEPMPASPDPEMLPTAAQELADIDHPAALFWSTRRAIDLRHVEGAIYVHPGRQHAARQSVWLKAMSRMPDDPLLHAAVLAYCSDYSLLEPVLRKHGIAWADPRLRPASLDHAMWFHRPARADEWTLYTQDSPSASGGRGLATGRMFSADGVLLATVAQEGMLRIKESAGSGWVEGRKG</sequence>
<organism evidence="10 11">
    <name type="scientific">Oryzihumus leptocrescens</name>
    <dbReference type="NCBI Taxonomy" id="297536"/>
    <lineage>
        <taxon>Bacteria</taxon>
        <taxon>Bacillati</taxon>
        <taxon>Actinomycetota</taxon>
        <taxon>Actinomycetes</taxon>
        <taxon>Micrococcales</taxon>
        <taxon>Intrasporangiaceae</taxon>
        <taxon>Oryzihumus</taxon>
    </lineage>
</organism>
<dbReference type="PANTHER" id="PTHR11066">
    <property type="entry name" value="ACYL-COA THIOESTERASE"/>
    <property type="match status" value="1"/>
</dbReference>
<evidence type="ECO:0000256" key="2">
    <source>
        <dbReference type="ARBA" id="ARBA00011881"/>
    </source>
</evidence>
<dbReference type="InterPro" id="IPR042171">
    <property type="entry name" value="Acyl-CoA_hotdog"/>
</dbReference>
<dbReference type="InterPro" id="IPR003703">
    <property type="entry name" value="Acyl_CoA_thio"/>
</dbReference>
<keyword evidence="3" id="KW-0378">Hydrolase</keyword>
<dbReference type="CDD" id="cd03445">
    <property type="entry name" value="Thioesterase_II_repeat2"/>
    <property type="match status" value="1"/>
</dbReference>
<name>A0A542ZGY3_9MICO</name>
<dbReference type="PANTHER" id="PTHR11066:SF34">
    <property type="entry name" value="ACYL-COENZYME A THIOESTERASE 8"/>
    <property type="match status" value="1"/>
</dbReference>
<dbReference type="RefSeq" id="WP_141787624.1">
    <property type="nucleotide sequence ID" value="NZ_BAAAKX010000004.1"/>
</dbReference>
<evidence type="ECO:0000256" key="3">
    <source>
        <dbReference type="ARBA" id="ARBA00022801"/>
    </source>
</evidence>
<evidence type="ECO:0000259" key="8">
    <source>
        <dbReference type="Pfam" id="PF02551"/>
    </source>
</evidence>
<dbReference type="Pfam" id="PF13622">
    <property type="entry name" value="4HBT_3"/>
    <property type="match status" value="1"/>
</dbReference>
<dbReference type="GO" id="GO:0006637">
    <property type="term" value="P:acyl-CoA metabolic process"/>
    <property type="evidence" value="ECO:0007669"/>
    <property type="project" value="InterPro"/>
</dbReference>
<evidence type="ECO:0000259" key="9">
    <source>
        <dbReference type="Pfam" id="PF13622"/>
    </source>
</evidence>
<feature type="domain" description="Acyl-CoA thioesterase 2 C-terminal" evidence="8">
    <location>
        <begin position="207"/>
        <end position="320"/>
    </location>
</feature>
<evidence type="ECO:0000313" key="11">
    <source>
        <dbReference type="Proteomes" id="UP000319514"/>
    </source>
</evidence>
<proteinExistence type="inferred from homology"/>
<protein>
    <recommendedName>
        <fullName evidence="6">Acyl-CoA thioesterase 2</fullName>
    </recommendedName>
    <alternativeName>
        <fullName evidence="7">Thioesterase II</fullName>
    </alternativeName>
</protein>
<reference evidence="10 11" key="1">
    <citation type="submission" date="2019-06" db="EMBL/GenBank/DDBJ databases">
        <title>Sequencing the genomes of 1000 actinobacteria strains.</title>
        <authorList>
            <person name="Klenk H.-P."/>
        </authorList>
    </citation>
    <scope>NUCLEOTIDE SEQUENCE [LARGE SCALE GENOMIC DNA]</scope>
    <source>
        <strain evidence="10 11">DSM 18082</strain>
    </source>
</reference>